<name>A0A939HR08_9PROT</name>
<proteinExistence type="predicted"/>
<feature type="compositionally biased region" description="Polar residues" evidence="1">
    <location>
        <begin position="124"/>
        <end position="134"/>
    </location>
</feature>
<feature type="region of interest" description="Disordered" evidence="1">
    <location>
        <begin position="56"/>
        <end position="228"/>
    </location>
</feature>
<evidence type="ECO:0000259" key="3">
    <source>
        <dbReference type="Pfam" id="PF00691"/>
    </source>
</evidence>
<feature type="compositionally biased region" description="Low complexity" evidence="1">
    <location>
        <begin position="91"/>
        <end position="122"/>
    </location>
</feature>
<feature type="compositionally biased region" description="Low complexity" evidence="1">
    <location>
        <begin position="142"/>
        <end position="198"/>
    </location>
</feature>
<dbReference type="InterPro" id="IPR036737">
    <property type="entry name" value="OmpA-like_sf"/>
</dbReference>
<dbReference type="Gene3D" id="3.30.1330.60">
    <property type="entry name" value="OmpA-like domain"/>
    <property type="match status" value="1"/>
</dbReference>
<dbReference type="SUPFAM" id="SSF103088">
    <property type="entry name" value="OmpA-like"/>
    <property type="match status" value="1"/>
</dbReference>
<protein>
    <recommendedName>
        <fullName evidence="3">OmpA-like domain-containing protein</fullName>
    </recommendedName>
</protein>
<gene>
    <name evidence="4" type="ORF">J2D77_15875</name>
</gene>
<organism evidence="4 5">
    <name type="scientific">Acetobacter garciniae</name>
    <dbReference type="NCBI Taxonomy" id="2817435"/>
    <lineage>
        <taxon>Bacteria</taxon>
        <taxon>Pseudomonadati</taxon>
        <taxon>Pseudomonadota</taxon>
        <taxon>Alphaproteobacteria</taxon>
        <taxon>Acetobacterales</taxon>
        <taxon>Acetobacteraceae</taxon>
        <taxon>Acetobacter</taxon>
    </lineage>
</organism>
<accession>A0A939HR08</accession>
<dbReference type="Proteomes" id="UP000664073">
    <property type="component" value="Unassembled WGS sequence"/>
</dbReference>
<sequence length="355" mass="35995">MRWGTNLPIPPLTLSGLGCGTMHKLFFFSRRMSLLCGAVILSMATAQAQVSTSSEALDHLQSATPSIPATGKPQSGSTTEQAPARPRRPAQTRTPAAPSAPAATQSGRQAPTATPAGNTPAAQGQGTAQSSPTGTAPARNNAAQSTTSPGTASQGTTGQGTAAQGNAAGSNAAPGGQNGGNQTTGTPKAAPPASTQPQRPAPPPTIPPAPPPEPQLTPAPPDVEIHPFPIPAQPAVELQAQGTVTAIPGGVRLTFAPGSAALNPETHQAILAFGQRLSDKPHIRAMIDAYSSGAANDPSLPRRMALARGLAARSVLMNGGTPSTRIYLRVIGEPPESKPGETQDYITIYESDVMP</sequence>
<feature type="chain" id="PRO_5037806292" description="OmpA-like domain-containing protein" evidence="2">
    <location>
        <begin position="49"/>
        <end position="355"/>
    </location>
</feature>
<comment type="caution">
    <text evidence="4">The sequence shown here is derived from an EMBL/GenBank/DDBJ whole genome shotgun (WGS) entry which is preliminary data.</text>
</comment>
<keyword evidence="5" id="KW-1185">Reference proteome</keyword>
<reference evidence="4" key="1">
    <citation type="submission" date="2021-03" db="EMBL/GenBank/DDBJ databases">
        <title>The complete genome sequence of Acetobacter sp. TBRC 12339.</title>
        <authorList>
            <person name="Charoenyingcharoen P."/>
            <person name="Yukphan P."/>
        </authorList>
    </citation>
    <scope>NUCLEOTIDE SEQUENCE</scope>
    <source>
        <strain evidence="4">TBRC 12339</strain>
    </source>
</reference>
<evidence type="ECO:0000256" key="1">
    <source>
        <dbReference type="SAM" id="MobiDB-lite"/>
    </source>
</evidence>
<dbReference type="EMBL" id="JAFVMH010000013">
    <property type="protein sequence ID" value="MBO1326628.1"/>
    <property type="molecule type" value="Genomic_DNA"/>
</dbReference>
<feature type="compositionally biased region" description="Polar residues" evidence="1">
    <location>
        <begin position="56"/>
        <end position="80"/>
    </location>
</feature>
<evidence type="ECO:0000313" key="5">
    <source>
        <dbReference type="Proteomes" id="UP000664073"/>
    </source>
</evidence>
<dbReference type="InterPro" id="IPR006665">
    <property type="entry name" value="OmpA-like"/>
</dbReference>
<dbReference type="AlphaFoldDB" id="A0A939HR08"/>
<feature type="domain" description="OmpA-like" evidence="3">
    <location>
        <begin position="254"/>
        <end position="333"/>
    </location>
</feature>
<keyword evidence="2" id="KW-0732">Signal</keyword>
<feature type="compositionally biased region" description="Pro residues" evidence="1">
    <location>
        <begin position="199"/>
        <end position="221"/>
    </location>
</feature>
<dbReference type="PROSITE" id="PS51257">
    <property type="entry name" value="PROKAR_LIPOPROTEIN"/>
    <property type="match status" value="1"/>
</dbReference>
<dbReference type="Pfam" id="PF00691">
    <property type="entry name" value="OmpA"/>
    <property type="match status" value="1"/>
</dbReference>
<evidence type="ECO:0000313" key="4">
    <source>
        <dbReference type="EMBL" id="MBO1326628.1"/>
    </source>
</evidence>
<evidence type="ECO:0000256" key="2">
    <source>
        <dbReference type="SAM" id="SignalP"/>
    </source>
</evidence>
<feature type="signal peptide" evidence="2">
    <location>
        <begin position="1"/>
        <end position="48"/>
    </location>
</feature>